<dbReference type="GO" id="GO:0016491">
    <property type="term" value="F:oxidoreductase activity"/>
    <property type="evidence" value="ECO:0007669"/>
    <property type="project" value="UniProtKB-KW"/>
</dbReference>
<feature type="domain" description="4Fe-4S ferredoxin-type" evidence="10">
    <location>
        <begin position="90"/>
        <end position="119"/>
    </location>
</feature>
<dbReference type="Pfam" id="PF13247">
    <property type="entry name" value="Fer4_11"/>
    <property type="match status" value="1"/>
</dbReference>
<dbReference type="AlphaFoldDB" id="A0A212JAT6"/>
<sequence>MKQPAFYIDMTACTGCKTCMVACIDGHDLPQGVMWRRVAEYTGGKWVRRANGTYDQNVFSYYTSVSCNHCQNPVCVKVCPTTAMHKDEQGIVSVDPDKCVGCRYCEWNCPYSAPQYNKQSGRMTKCDFCKDRLAAGLKPLCVEACPMRAIHFGEYEDLKKQFGDAVHVAPLPEQSVTSPCLVITPPHNAQPVGSNMGSIRNPEEM</sequence>
<comment type="function">
    <text evidence="2">Electron transfer subunit of the terminal reductase during anaerobic growth on various sulfoxide and N-oxide compounds.</text>
</comment>
<keyword evidence="3" id="KW-0813">Transport</keyword>
<keyword evidence="11" id="KW-0560">Oxidoreductase</keyword>
<dbReference type="GO" id="GO:0046872">
    <property type="term" value="F:metal ion binding"/>
    <property type="evidence" value="ECO:0007669"/>
    <property type="project" value="UniProtKB-KW"/>
</dbReference>
<evidence type="ECO:0000256" key="3">
    <source>
        <dbReference type="ARBA" id="ARBA00022448"/>
    </source>
</evidence>
<dbReference type="Gene3D" id="3.30.70.20">
    <property type="match status" value="2"/>
</dbReference>
<evidence type="ECO:0000256" key="1">
    <source>
        <dbReference type="ARBA" id="ARBA00001966"/>
    </source>
</evidence>
<keyword evidence="6" id="KW-0677">Repeat</keyword>
<dbReference type="CDD" id="cd16371">
    <property type="entry name" value="DMSOR_beta_like"/>
    <property type="match status" value="1"/>
</dbReference>
<dbReference type="PROSITE" id="PS51379">
    <property type="entry name" value="4FE4S_FER_2"/>
    <property type="match status" value="3"/>
</dbReference>
<dbReference type="EMBL" id="FLUP01000001">
    <property type="protein sequence ID" value="SBV96540.1"/>
    <property type="molecule type" value="Genomic_DNA"/>
</dbReference>
<dbReference type="InterPro" id="IPR050954">
    <property type="entry name" value="ET_IronSulfur_Cluster-Binding"/>
</dbReference>
<dbReference type="InterPro" id="IPR017900">
    <property type="entry name" value="4Fe4S_Fe_S_CS"/>
</dbReference>
<feature type="domain" description="4Fe-4S ferredoxin-type" evidence="10">
    <location>
        <begin position="4"/>
        <end position="32"/>
    </location>
</feature>
<dbReference type="SUPFAM" id="SSF54862">
    <property type="entry name" value="4Fe-4S ferredoxins"/>
    <property type="match status" value="1"/>
</dbReference>
<gene>
    <name evidence="11" type="primary">dmsB</name>
    <name evidence="11" type="ORF">KM92DES2_10805</name>
</gene>
<keyword evidence="9" id="KW-0411">Iron-sulfur</keyword>
<evidence type="ECO:0000259" key="10">
    <source>
        <dbReference type="PROSITE" id="PS51379"/>
    </source>
</evidence>
<reference evidence="11" key="1">
    <citation type="submission" date="2016-04" db="EMBL/GenBank/DDBJ databases">
        <authorList>
            <person name="Evans L.H."/>
            <person name="Alamgir A."/>
            <person name="Owens N."/>
            <person name="Weber N.D."/>
            <person name="Virtaneva K."/>
            <person name="Barbian K."/>
            <person name="Babar A."/>
            <person name="Rosenke K."/>
        </authorList>
    </citation>
    <scope>NUCLEOTIDE SEQUENCE</scope>
    <source>
        <strain evidence="11">92-2</strain>
    </source>
</reference>
<proteinExistence type="predicted"/>
<keyword evidence="5" id="KW-0479">Metal-binding</keyword>
<dbReference type="PANTHER" id="PTHR43177">
    <property type="entry name" value="PROTEIN NRFC"/>
    <property type="match status" value="1"/>
</dbReference>
<organism evidence="11">
    <name type="scientific">uncultured Desulfovibrio sp</name>
    <dbReference type="NCBI Taxonomy" id="167968"/>
    <lineage>
        <taxon>Bacteria</taxon>
        <taxon>Pseudomonadati</taxon>
        <taxon>Thermodesulfobacteriota</taxon>
        <taxon>Desulfovibrionia</taxon>
        <taxon>Desulfovibrionales</taxon>
        <taxon>Desulfovibrionaceae</taxon>
        <taxon>Desulfovibrio</taxon>
        <taxon>environmental samples</taxon>
    </lineage>
</organism>
<evidence type="ECO:0000256" key="8">
    <source>
        <dbReference type="ARBA" id="ARBA00023004"/>
    </source>
</evidence>
<dbReference type="RefSeq" id="WP_227118638.1">
    <property type="nucleotide sequence ID" value="NZ_CABUEN010000001.1"/>
</dbReference>
<dbReference type="PROSITE" id="PS00198">
    <property type="entry name" value="4FE4S_FER_1"/>
    <property type="match status" value="1"/>
</dbReference>
<evidence type="ECO:0000313" key="11">
    <source>
        <dbReference type="EMBL" id="SBV96540.1"/>
    </source>
</evidence>
<evidence type="ECO:0000256" key="6">
    <source>
        <dbReference type="ARBA" id="ARBA00022737"/>
    </source>
</evidence>
<evidence type="ECO:0000256" key="9">
    <source>
        <dbReference type="ARBA" id="ARBA00023014"/>
    </source>
</evidence>
<evidence type="ECO:0000256" key="2">
    <source>
        <dbReference type="ARBA" id="ARBA00003584"/>
    </source>
</evidence>
<evidence type="ECO:0000256" key="7">
    <source>
        <dbReference type="ARBA" id="ARBA00022982"/>
    </source>
</evidence>
<dbReference type="NCBIfam" id="TIGR02951">
    <property type="entry name" value="DMSO_dmsB"/>
    <property type="match status" value="1"/>
</dbReference>
<evidence type="ECO:0000256" key="5">
    <source>
        <dbReference type="ARBA" id="ARBA00022723"/>
    </source>
</evidence>
<accession>A0A212JAT6</accession>
<comment type="cofactor">
    <cofactor evidence="1">
        <name>[4Fe-4S] cluster</name>
        <dbReference type="ChEBI" id="CHEBI:49883"/>
    </cofactor>
</comment>
<dbReference type="PANTHER" id="PTHR43177:SF5">
    <property type="entry name" value="ANAEROBIC DIMETHYL SULFOXIDE REDUCTASE CHAIN B-RELATED"/>
    <property type="match status" value="1"/>
</dbReference>
<dbReference type="GO" id="GO:0051539">
    <property type="term" value="F:4 iron, 4 sulfur cluster binding"/>
    <property type="evidence" value="ECO:0007669"/>
    <property type="project" value="UniProtKB-KW"/>
</dbReference>
<dbReference type="InterPro" id="IPR014297">
    <property type="entry name" value="DMSO_DmsB"/>
</dbReference>
<feature type="domain" description="4Fe-4S ferredoxin-type" evidence="10">
    <location>
        <begin position="57"/>
        <end position="89"/>
    </location>
</feature>
<name>A0A212JAT6_9BACT</name>
<keyword evidence="8" id="KW-0408">Iron</keyword>
<dbReference type="EC" id="1.8.99.-" evidence="11"/>
<keyword evidence="4" id="KW-0004">4Fe-4S</keyword>
<dbReference type="InterPro" id="IPR017896">
    <property type="entry name" value="4Fe4S_Fe-S-bd"/>
</dbReference>
<protein>
    <submittedName>
        <fullName evidence="11">Dimethyl sulfoxide reductase, anaerobic, subunit B</fullName>
        <ecNumber evidence="11">1.8.99.-</ecNumber>
    </submittedName>
</protein>
<keyword evidence="7" id="KW-0249">Electron transport</keyword>
<evidence type="ECO:0000256" key="4">
    <source>
        <dbReference type="ARBA" id="ARBA00022485"/>
    </source>
</evidence>